<dbReference type="SMART" id="SM00968">
    <property type="entry name" value="SMC_hinge"/>
    <property type="match status" value="1"/>
</dbReference>
<dbReference type="FunFam" id="3.40.50.300:FF:000370">
    <property type="entry name" value="Structural maintenance of chromosomes 3"/>
    <property type="match status" value="1"/>
</dbReference>
<feature type="compositionally biased region" description="Low complexity" evidence="11">
    <location>
        <begin position="31"/>
        <end position="44"/>
    </location>
</feature>
<dbReference type="GO" id="GO:0006914">
    <property type="term" value="P:autophagy"/>
    <property type="evidence" value="ECO:0007669"/>
    <property type="project" value="UniProtKB-KW"/>
</dbReference>
<comment type="caution">
    <text evidence="13">The sequence shown here is derived from an EMBL/GenBank/DDBJ whole genome shotgun (WGS) entry which is preliminary data.</text>
</comment>
<dbReference type="Gene3D" id="2.30.30.140">
    <property type="match status" value="2"/>
</dbReference>
<comment type="subcellular location">
    <subcellularLocation>
        <location evidence="1">Nucleus</location>
    </subcellularLocation>
    <subcellularLocation>
        <location evidence="2">Preautophagosomal structure membrane</location>
        <topology evidence="2">Peripheral membrane protein</topology>
    </subcellularLocation>
</comment>
<accession>A0A9P8D161</accession>
<evidence type="ECO:0000256" key="2">
    <source>
        <dbReference type="ARBA" id="ARBA00004623"/>
    </source>
</evidence>
<keyword evidence="6" id="KW-0072">Autophagy</keyword>
<feature type="domain" description="SMC hinge" evidence="12">
    <location>
        <begin position="1417"/>
        <end position="1529"/>
    </location>
</feature>
<dbReference type="Pfam" id="PF02463">
    <property type="entry name" value="SMC_N"/>
    <property type="match status" value="1"/>
</dbReference>
<feature type="region of interest" description="Disordered" evidence="11">
    <location>
        <begin position="1376"/>
        <end position="1395"/>
    </location>
</feature>
<evidence type="ECO:0000256" key="5">
    <source>
        <dbReference type="ARBA" id="ARBA00022776"/>
    </source>
</evidence>
<proteinExistence type="inferred from homology"/>
<keyword evidence="8" id="KW-0539">Nucleus</keyword>
<protein>
    <recommendedName>
        <fullName evidence="12">SMC hinge domain-containing protein</fullName>
    </recommendedName>
</protein>
<feature type="coiled-coil region" evidence="10">
    <location>
        <begin position="1315"/>
        <end position="1363"/>
    </location>
</feature>
<dbReference type="GO" id="GO:0051301">
    <property type="term" value="P:cell division"/>
    <property type="evidence" value="ECO:0007669"/>
    <property type="project" value="UniProtKB-KW"/>
</dbReference>
<evidence type="ECO:0000256" key="4">
    <source>
        <dbReference type="ARBA" id="ARBA00022618"/>
    </source>
</evidence>
<dbReference type="SUPFAM" id="SSF75553">
    <property type="entry name" value="Smc hinge domain"/>
    <property type="match status" value="1"/>
</dbReference>
<feature type="compositionally biased region" description="Polar residues" evidence="11">
    <location>
        <begin position="8"/>
        <end position="26"/>
    </location>
</feature>
<evidence type="ECO:0000256" key="10">
    <source>
        <dbReference type="SAM" id="Coils"/>
    </source>
</evidence>
<dbReference type="InterPro" id="IPR003395">
    <property type="entry name" value="RecF/RecN/SMC_N"/>
</dbReference>
<dbReference type="GO" id="GO:0005524">
    <property type="term" value="F:ATP binding"/>
    <property type="evidence" value="ECO:0007669"/>
    <property type="project" value="InterPro"/>
</dbReference>
<feature type="coiled-coil region" evidence="10">
    <location>
        <begin position="1795"/>
        <end position="1829"/>
    </location>
</feature>
<keyword evidence="5" id="KW-0498">Mitosis</keyword>
<comment type="similarity">
    <text evidence="3">Belongs to the SMC family. SMC3 subfamily.</text>
</comment>
<feature type="region of interest" description="Disordered" evidence="11">
    <location>
        <begin position="1"/>
        <end position="75"/>
    </location>
</feature>
<feature type="region of interest" description="Disordered" evidence="11">
    <location>
        <begin position="1135"/>
        <end position="1156"/>
    </location>
</feature>
<evidence type="ECO:0000256" key="1">
    <source>
        <dbReference type="ARBA" id="ARBA00004123"/>
    </source>
</evidence>
<dbReference type="InterPro" id="IPR010935">
    <property type="entry name" value="SMC_hinge"/>
</dbReference>
<dbReference type="GO" id="GO:0005634">
    <property type="term" value="C:nucleus"/>
    <property type="evidence" value="ECO:0007669"/>
    <property type="project" value="UniProtKB-SubCell"/>
</dbReference>
<dbReference type="Proteomes" id="UP000717515">
    <property type="component" value="Unassembled WGS sequence"/>
</dbReference>
<feature type="coiled-coil region" evidence="10">
    <location>
        <begin position="1682"/>
        <end position="1745"/>
    </location>
</feature>
<dbReference type="InterPro" id="IPR027417">
    <property type="entry name" value="P-loop_NTPase"/>
</dbReference>
<dbReference type="Gene3D" id="1.20.1060.20">
    <property type="match status" value="1"/>
</dbReference>
<dbReference type="Pfam" id="PF06470">
    <property type="entry name" value="SMC_hinge"/>
    <property type="match status" value="1"/>
</dbReference>
<evidence type="ECO:0000313" key="13">
    <source>
        <dbReference type="EMBL" id="KAG9322585.1"/>
    </source>
</evidence>
<dbReference type="CDD" id="cd03272">
    <property type="entry name" value="ABC_SMC3_euk"/>
    <property type="match status" value="1"/>
</dbReference>
<evidence type="ECO:0000256" key="9">
    <source>
        <dbReference type="ARBA" id="ARBA00023306"/>
    </source>
</evidence>
<dbReference type="FunFam" id="3.40.50.300:FF:000424">
    <property type="entry name" value="Structural maintenance of chromosomes 3"/>
    <property type="match status" value="1"/>
</dbReference>
<keyword evidence="4" id="KW-0132">Cell division</keyword>
<dbReference type="SUPFAM" id="SSF52540">
    <property type="entry name" value="P-loop containing nucleoside triphosphate hydrolases"/>
    <property type="match status" value="1"/>
</dbReference>
<gene>
    <name evidence="13" type="ORF">KVV02_001378</name>
</gene>
<dbReference type="GO" id="GO:0007059">
    <property type="term" value="P:chromosome segregation"/>
    <property type="evidence" value="ECO:0007669"/>
    <property type="project" value="UniProtKB-ARBA"/>
</dbReference>
<dbReference type="InterPro" id="IPR036277">
    <property type="entry name" value="SMC_hinge_sf"/>
</dbReference>
<sequence length="2114" mass="241896">MRQKKTPVASQPQTETLDATVETTSMDGIVATSPANSSATSSGTRSRRKRKESSSSPAPYQRATTAVKKGASKAPQIQVPHAAMLPRIVWAFDSKYQWWPGKITQYPPKDNKAKVSRFGNVKPKSIILECSESNILPFEHVSKDSLQQQGLQSELSKTFETAFREATEAQLKDDDGLPSLDDIINHLSSAPSNSLETARKDTAIRQRPPVRLDTTYIPDSSLTIPGELILAQWERLYYPARIVSFNEKSNKYKVEYATGHSLSIERKKFFTRYEKGFQTCQLGALDPPTNDDYEDKVLESQVRELYPSIYNVIAGVQDEAGRLEAFMKGGKAKCTLSQRVGPGGFSRAEYSIISNMLQSEFLPDLSTTKQLHKNRPVTGSAPQYDTPMKREGDVTRPFSDQMRLHFFTDVLLPETITRLTMRRYNLSYAEADLREMEPSARSLLLELMAKSKKGLSFAEQLCSQAREELDACQGHSDGIEKMYSKLCFVSRQIRAQITTVEVLLRIARTRLHDISLASKDLQRDLKTVSQRMEHALHALRSRQVDSEIQRFPKSDGETPADRARAKALFDFLDEVSLQRLQEESDERLHRIQSTTARLYEMVNHFSNQRAEFKGYLTSAISLDDTALSFARDKMRLQEHQTTSMAESLVSIANHYDQVANVLTADTQPMQEELDVLDSDTALMLVIIEELEESLALVQATSEEVSVREHLYATAYQEAVAFFKKIDALEPDLVKLFEAFKSCEGIEEEFDATEKVIEEINSLAIWYEEFHNSYGALTLEVVRRHQVHQTQQRLIQDFVEKMETTYSDEMHHRAVFSEKHGKFLPMDLCPTFADPPLQYEVLTHGEWRLPMPTRETLQLVEGNLHGGNARFLASFFLPHCTSGSGGDITMFIKQIIIQGFKSYKNQTVIEPFSGQHNVIVGRNGSGKSNFFAAIRFVLSDAYTNMGREERQSLLHEGSGAATMSAYVEIIFDNSDNRFPTGKDELVMRRTIGLKKDEYSLDKKSATKSDVMNMLESAGFSRSNPYYIVPQGRITSLTNAKDDERLQLLKEVAGTRVYEQRRQESLKIITVTDTKRKNIEELLTYIEQRLEELNEEKEELKLYQEHDRRRRCLEYTIYSREQKEVSEALEEAQSRLRKMEEEHRQELDGSNQQQKDFQDSEARIVALEQEINEQRQHIELLLAEKRQLDHELESQIKVKAQIELRIKDHKDNAEQTTESKRRNQQELQAIEEEIRARELELSQVTPEFHQRQTEEHQLREEIVRADFERQTLYSKQGRSGQFSSKAQRDEWLRNEVDETQKTCNTQTLQYRQLVGGLEALEAKLAHERETIQTLRDQETSRKEETQGLLQELVALKAERDQLTDQRKDLWRDDAKTDSTLNNLREEQRKSERSLGASMDKNTSAGLAAVSKIAKALNLEGVYGPLYELFDVEDQYETAVSVTAGSSLFHVVVDTEVTATRVLEALNKEKAGRVTFVPLNRLNPKASTYPEANDAIPMIKKLTFDPKYTKAFQQVFGRALICRTLEIAATYSRSYSLDGITLDGDRIDRKGALTGGFQDTRNTRLKAIKNIKLFNIKYRTALERCQVIKQEITNLDQRITGLLNKIQLTEVRRKQLVEKRDSLATELKTHLKDESSMVEALEAKVKTQLSLQIDLKMSHRQISSLQNEVQTEMVRSLSDAEHRRLSELIAESDRAKERLSVLTTERSKLGTRKNILEITLGSNLRPRLNELRDKIENGNVLNDDALDKKQSDLDESIDGITLRVQGKSKAHSNSLSCHYLYGCFNVNMVCHLDIDNELEEVRKAVTENESKLEKLQTDQLEESRRVRRMQKDAEKYVSRRNLLLQKKEDCIRSIRELGVLPEEAFEKYKNAASQKLLKQIYKVNEELKKYSHVNKKAFEQFNNFTKQRDALMQRKQELDDSEAAIRELIQTLDQRKDEAIERTFKQVARNFAQVFSKLAPAGLGRLIMQRKVDQTPYMDEDDDDEHEASAIDNYTGIAIQVSFNSKVDEGLRMQQLSGGQKSLVALTLIFAIQQCDPAPFYLFDEIDANLDAAHRTAVAAMIHSLSEQAQFITTTFRPEMLADADKFYGVTFQNKVSVVNAITKEEALDFVEQEQAH</sequence>
<keyword evidence="7 10" id="KW-0175">Coiled coil</keyword>
<dbReference type="CDD" id="cd05162">
    <property type="entry name" value="PWWP"/>
    <property type="match status" value="1"/>
</dbReference>
<evidence type="ECO:0000256" key="8">
    <source>
        <dbReference type="ARBA" id="ARBA00023242"/>
    </source>
</evidence>
<dbReference type="Pfam" id="PF04108">
    <property type="entry name" value="ATG17_like"/>
    <property type="match status" value="1"/>
</dbReference>
<evidence type="ECO:0000256" key="3">
    <source>
        <dbReference type="ARBA" id="ARBA00005917"/>
    </source>
</evidence>
<feature type="compositionally biased region" description="Basic and acidic residues" evidence="11">
    <location>
        <begin position="1135"/>
        <end position="1145"/>
    </location>
</feature>
<dbReference type="GO" id="GO:0005694">
    <property type="term" value="C:chromosome"/>
    <property type="evidence" value="ECO:0007669"/>
    <property type="project" value="InterPro"/>
</dbReference>
<dbReference type="InterPro" id="IPR045326">
    <property type="entry name" value="ATG17-like_dom"/>
</dbReference>
<name>A0A9P8D161_MORAP</name>
<organism evidence="13 14">
    <name type="scientific">Mortierella alpina</name>
    <name type="common">Oleaginous fungus</name>
    <name type="synonym">Mortierella renispora</name>
    <dbReference type="NCBI Taxonomy" id="64518"/>
    <lineage>
        <taxon>Eukaryota</taxon>
        <taxon>Fungi</taxon>
        <taxon>Fungi incertae sedis</taxon>
        <taxon>Mucoromycota</taxon>
        <taxon>Mortierellomycotina</taxon>
        <taxon>Mortierellomycetes</taxon>
        <taxon>Mortierellales</taxon>
        <taxon>Mortierellaceae</taxon>
        <taxon>Mortierella</taxon>
    </lineage>
</organism>
<dbReference type="PANTHER" id="PTHR43977">
    <property type="entry name" value="STRUCTURAL MAINTENANCE OF CHROMOSOMES PROTEIN 3"/>
    <property type="match status" value="1"/>
</dbReference>
<dbReference type="Gene3D" id="3.40.50.300">
    <property type="entry name" value="P-loop containing nucleotide triphosphate hydrolases"/>
    <property type="match status" value="2"/>
</dbReference>
<dbReference type="GO" id="GO:0016887">
    <property type="term" value="F:ATP hydrolysis activity"/>
    <property type="evidence" value="ECO:0007669"/>
    <property type="project" value="InterPro"/>
</dbReference>
<dbReference type="Gene3D" id="3.30.70.1620">
    <property type="match status" value="1"/>
</dbReference>
<evidence type="ECO:0000256" key="6">
    <source>
        <dbReference type="ARBA" id="ARBA00023006"/>
    </source>
</evidence>
<dbReference type="GO" id="GO:0034045">
    <property type="term" value="C:phagophore assembly site membrane"/>
    <property type="evidence" value="ECO:0007669"/>
    <property type="project" value="UniProtKB-SubCell"/>
</dbReference>
<reference evidence="13" key="1">
    <citation type="submission" date="2021-07" db="EMBL/GenBank/DDBJ databases">
        <title>Draft genome of Mortierella alpina, strain LL118, isolated from an aspen leaf litter sample.</title>
        <authorList>
            <person name="Yang S."/>
            <person name="Vinatzer B.A."/>
        </authorList>
    </citation>
    <scope>NUCLEOTIDE SEQUENCE</scope>
    <source>
        <strain evidence="13">LL118</strain>
    </source>
</reference>
<feature type="region of interest" description="Disordered" evidence="11">
    <location>
        <begin position="372"/>
        <end position="392"/>
    </location>
</feature>
<evidence type="ECO:0000256" key="7">
    <source>
        <dbReference type="ARBA" id="ARBA00023054"/>
    </source>
</evidence>
<dbReference type="InterPro" id="IPR041741">
    <property type="entry name" value="SMC3_ABC_euk"/>
</dbReference>
<feature type="compositionally biased region" description="Basic and acidic residues" evidence="11">
    <location>
        <begin position="1381"/>
        <end position="1390"/>
    </location>
</feature>
<dbReference type="SUPFAM" id="SSF63748">
    <property type="entry name" value="Tudor/PWWP/MBT"/>
    <property type="match status" value="1"/>
</dbReference>
<evidence type="ECO:0000256" key="11">
    <source>
        <dbReference type="SAM" id="MobiDB-lite"/>
    </source>
</evidence>
<dbReference type="GO" id="GO:0051276">
    <property type="term" value="P:chromosome organization"/>
    <property type="evidence" value="ECO:0007669"/>
    <property type="project" value="InterPro"/>
</dbReference>
<keyword evidence="9" id="KW-0131">Cell cycle</keyword>
<dbReference type="EMBL" id="JAIFTL010000139">
    <property type="protein sequence ID" value="KAG9322585.1"/>
    <property type="molecule type" value="Genomic_DNA"/>
</dbReference>
<evidence type="ECO:0000313" key="14">
    <source>
        <dbReference type="Proteomes" id="UP000717515"/>
    </source>
</evidence>
<evidence type="ECO:0000259" key="12">
    <source>
        <dbReference type="SMART" id="SM00968"/>
    </source>
</evidence>
<feature type="coiled-coil region" evidence="10">
    <location>
        <begin position="1908"/>
        <end position="1935"/>
    </location>
</feature>